<comment type="caution">
    <text evidence="3">The sequence shown here is derived from an EMBL/GenBank/DDBJ whole genome shotgun (WGS) entry which is preliminary data.</text>
</comment>
<evidence type="ECO:0000313" key="3">
    <source>
        <dbReference type="EMBL" id="MBB5620467.1"/>
    </source>
</evidence>
<evidence type="ECO:0000256" key="2">
    <source>
        <dbReference type="ARBA" id="ARBA00022737"/>
    </source>
</evidence>
<evidence type="ECO:0000313" key="4">
    <source>
        <dbReference type="Proteomes" id="UP000537718"/>
    </source>
</evidence>
<reference evidence="3 4" key="1">
    <citation type="submission" date="2020-08" db="EMBL/GenBank/DDBJ databases">
        <title>Genomic Encyclopedia of Type Strains, Phase IV (KMG-V): Genome sequencing to study the core and pangenomes of soil and plant-associated prokaryotes.</title>
        <authorList>
            <person name="Whitman W."/>
        </authorList>
    </citation>
    <scope>NUCLEOTIDE SEQUENCE [LARGE SCALE GENOMIC DNA]</scope>
    <source>
        <strain evidence="3 4">MP7CTX6</strain>
    </source>
</reference>
<dbReference type="Pfam" id="PF24681">
    <property type="entry name" value="Kelch_KLHDC2_KLHL20_DRC7"/>
    <property type="match status" value="1"/>
</dbReference>
<proteinExistence type="predicted"/>
<sequence length="329" mass="36103">MIKKLLSVSFMIAILFLGSCKKNKDDGPTEWVKGSDFEGSPRSAAASFIIDGKAYISGGFNGDKRLNDLWMYDPKLTNWFKIGDTGFPGDARNYAVGFSVGGKGYVGTGTDGTNSFKDFYQFTPETKQWKKIADFPGDARYGAVAFSGSGKGYVGSGTSINGDLKDFYSYNPATDSWTQITSLPGSKRAYAFTFTIGDLTYIGSGSNNGANLPDLWSYNTANDVWTKKNDIYRDDKNESNKKYQYDLRRRSATTFTIGQRAFLTGGITSGVTGTTWAYDPSTDYWDQHQDFGGVSREAAVGFGIGDKGYVTIGKNGSHFDDLWIFTPNK</sequence>
<keyword evidence="1" id="KW-0880">Kelch repeat</keyword>
<dbReference type="SUPFAM" id="SSF117281">
    <property type="entry name" value="Kelch motif"/>
    <property type="match status" value="2"/>
</dbReference>
<dbReference type="AlphaFoldDB" id="A0A7W9DIT5"/>
<dbReference type="EMBL" id="JACHCF010000003">
    <property type="protein sequence ID" value="MBB5620467.1"/>
    <property type="molecule type" value="Genomic_DNA"/>
</dbReference>
<dbReference type="InterPro" id="IPR015915">
    <property type="entry name" value="Kelch-typ_b-propeller"/>
</dbReference>
<dbReference type="Proteomes" id="UP000537718">
    <property type="component" value="Unassembled WGS sequence"/>
</dbReference>
<protein>
    <submittedName>
        <fullName evidence="3">N-acetylneuraminic acid mutarotase</fullName>
    </submittedName>
</protein>
<organism evidence="3 4">
    <name type="scientific">Pedobacter cryoconitis</name>
    <dbReference type="NCBI Taxonomy" id="188932"/>
    <lineage>
        <taxon>Bacteria</taxon>
        <taxon>Pseudomonadati</taxon>
        <taxon>Bacteroidota</taxon>
        <taxon>Sphingobacteriia</taxon>
        <taxon>Sphingobacteriales</taxon>
        <taxon>Sphingobacteriaceae</taxon>
        <taxon>Pedobacter</taxon>
    </lineage>
</organism>
<dbReference type="RefSeq" id="WP_183866492.1">
    <property type="nucleotide sequence ID" value="NZ_JACHCF010000003.1"/>
</dbReference>
<dbReference type="PROSITE" id="PS51257">
    <property type="entry name" value="PROKAR_LIPOPROTEIN"/>
    <property type="match status" value="1"/>
</dbReference>
<evidence type="ECO:0000256" key="1">
    <source>
        <dbReference type="ARBA" id="ARBA00022441"/>
    </source>
</evidence>
<keyword evidence="2" id="KW-0677">Repeat</keyword>
<gene>
    <name evidence="3" type="ORF">HDE69_001516</name>
</gene>
<accession>A0A7W9DIT5</accession>
<dbReference type="Gene3D" id="2.120.10.80">
    <property type="entry name" value="Kelch-type beta propeller"/>
    <property type="match status" value="2"/>
</dbReference>
<name>A0A7W9DIT5_9SPHI</name>
<dbReference type="PANTHER" id="PTHR45632:SF3">
    <property type="entry name" value="KELCH-LIKE PROTEIN 32"/>
    <property type="match status" value="1"/>
</dbReference>
<dbReference type="PANTHER" id="PTHR45632">
    <property type="entry name" value="LD33804P"/>
    <property type="match status" value="1"/>
</dbReference>